<feature type="compositionally biased region" description="Low complexity" evidence="9">
    <location>
        <begin position="1"/>
        <end position="17"/>
    </location>
</feature>
<evidence type="ECO:0000256" key="4">
    <source>
        <dbReference type="ARBA" id="ARBA00023069"/>
    </source>
</evidence>
<feature type="compositionally biased region" description="Basic and acidic residues" evidence="9">
    <location>
        <begin position="372"/>
        <end position="420"/>
    </location>
</feature>
<comment type="caution">
    <text evidence="11">The sequence shown here is derived from an EMBL/GenBank/DDBJ whole genome shotgun (WGS) entry which is preliminary data.</text>
</comment>
<evidence type="ECO:0000313" key="12">
    <source>
        <dbReference type="Proteomes" id="UP001152795"/>
    </source>
</evidence>
<dbReference type="Pfam" id="PF13868">
    <property type="entry name" value="TPH"/>
    <property type="match status" value="1"/>
</dbReference>
<dbReference type="GO" id="GO:0031514">
    <property type="term" value="C:motile cilium"/>
    <property type="evidence" value="ECO:0007669"/>
    <property type="project" value="UniProtKB-SubCell"/>
</dbReference>
<feature type="coiled-coil region" evidence="8">
    <location>
        <begin position="119"/>
        <end position="202"/>
    </location>
</feature>
<comment type="similarity">
    <text evidence="6">Belongs to the CFAP45 family.</text>
</comment>
<sequence>MSIVGSVESRGSSGSRRSLNRQYRTVNKTSTVDESLFGSPNKTRQRQNTGNEFPLTNSPHTSPFSSAKRRSNEPEVIEIITKDMIRKLKVPQPDPSGKSVVLENYDFSRIKSAARVLNKEEQLKVVEEAKRRKAELMNACEERKNFMQTMELNRKENEKLSDLEQEAKEKSQYLLEKATEQMEEQEDEIKKLNELILNAKCHAIRDAQLVEKVEVKKEMLDEETRLDEMMELERRKALQEYEEREKARQIERIKGAQVIQQQIADNEQKRLLDEQRKDQETQAMLQYLEKLQQEDLDELIKKRETQKQLMEDVSKANNEILRLKKMKDEQEKLADIKVLEYLKEKLAREEAYQEELERARVEREKEIARLRAQQERAKDKQAERDALRAKRNQEEAERNWRRKEKEDAEKKAETEQMLKEARKRQVKDKEHFLAVQAARDRTEFERVLVAQQERQHRDEQIEKQDAVQRHHYAQDIREQISEKEKERVHLRKAYFEEGEKLNKEAKERRQKLDEIKRRKLKELKEAGVPDKYCNEVARRITAPPLY</sequence>
<evidence type="ECO:0000256" key="3">
    <source>
        <dbReference type="ARBA" id="ARBA00023054"/>
    </source>
</evidence>
<evidence type="ECO:0000256" key="1">
    <source>
        <dbReference type="ARBA" id="ARBA00004230"/>
    </source>
</evidence>
<dbReference type="InterPro" id="IPR043597">
    <property type="entry name" value="TPH_dom"/>
</dbReference>
<evidence type="ECO:0000313" key="11">
    <source>
        <dbReference type="EMBL" id="CAB4014148.1"/>
    </source>
</evidence>
<feature type="region of interest" description="Disordered" evidence="9">
    <location>
        <begin position="453"/>
        <end position="472"/>
    </location>
</feature>
<keyword evidence="12" id="KW-1185">Reference proteome</keyword>
<evidence type="ECO:0000256" key="8">
    <source>
        <dbReference type="SAM" id="Coils"/>
    </source>
</evidence>
<organism evidence="11 12">
    <name type="scientific">Paramuricea clavata</name>
    <name type="common">Red gorgonian</name>
    <name type="synonym">Violescent sea-whip</name>
    <dbReference type="NCBI Taxonomy" id="317549"/>
    <lineage>
        <taxon>Eukaryota</taxon>
        <taxon>Metazoa</taxon>
        <taxon>Cnidaria</taxon>
        <taxon>Anthozoa</taxon>
        <taxon>Octocorallia</taxon>
        <taxon>Malacalcyonacea</taxon>
        <taxon>Plexauridae</taxon>
        <taxon>Paramuricea</taxon>
    </lineage>
</organism>
<keyword evidence="4" id="KW-0969">Cilium</keyword>
<evidence type="ECO:0000256" key="6">
    <source>
        <dbReference type="ARBA" id="ARBA00034116"/>
    </source>
</evidence>
<evidence type="ECO:0000259" key="10">
    <source>
        <dbReference type="Pfam" id="PF13868"/>
    </source>
</evidence>
<accession>A0A7D9ER20</accession>
<evidence type="ECO:0000256" key="9">
    <source>
        <dbReference type="SAM" id="MobiDB-lite"/>
    </source>
</evidence>
<reference evidence="11" key="1">
    <citation type="submission" date="2020-04" db="EMBL/GenBank/DDBJ databases">
        <authorList>
            <person name="Alioto T."/>
            <person name="Alioto T."/>
            <person name="Gomez Garrido J."/>
        </authorList>
    </citation>
    <scope>NUCLEOTIDE SEQUENCE</scope>
    <source>
        <strain evidence="11">A484AB</strain>
    </source>
</reference>
<evidence type="ECO:0000256" key="5">
    <source>
        <dbReference type="ARBA" id="ARBA00023273"/>
    </source>
</evidence>
<feature type="region of interest" description="Disordered" evidence="9">
    <location>
        <begin position="1"/>
        <end position="73"/>
    </location>
</feature>
<dbReference type="PANTHER" id="PTHR15504:SF0">
    <property type="entry name" value="CILIA- AND FLAGELLA-ASSOCIATED PROTEIN 45"/>
    <property type="match status" value="1"/>
</dbReference>
<feature type="compositionally biased region" description="Polar residues" evidence="9">
    <location>
        <begin position="20"/>
        <end position="65"/>
    </location>
</feature>
<proteinExistence type="inferred from homology"/>
<comment type="subcellular location">
    <subcellularLocation>
        <location evidence="1">Cell projection</location>
        <location evidence="1">Cilium</location>
        <location evidence="1">Flagellum</location>
    </subcellularLocation>
</comment>
<protein>
    <recommendedName>
        <fullName evidence="7">Cilia- and flagella-associated protein 45</fullName>
    </recommendedName>
</protein>
<feature type="region of interest" description="Disordered" evidence="9">
    <location>
        <begin position="372"/>
        <end position="426"/>
    </location>
</feature>
<dbReference type="AlphaFoldDB" id="A0A7D9ER20"/>
<name>A0A7D9ER20_PARCT</name>
<feature type="domain" description="Trichohyalin-plectin-homology" evidence="10">
    <location>
        <begin position="182"/>
        <end position="530"/>
    </location>
</feature>
<evidence type="ECO:0000256" key="2">
    <source>
        <dbReference type="ARBA" id="ARBA00022846"/>
    </source>
</evidence>
<dbReference type="InterPro" id="IPR033253">
    <property type="entry name" value="CFAP45"/>
</dbReference>
<keyword evidence="3 8" id="KW-0175">Coiled coil</keyword>
<dbReference type="EMBL" id="CACRXK020008171">
    <property type="protein sequence ID" value="CAB4014148.1"/>
    <property type="molecule type" value="Genomic_DNA"/>
</dbReference>
<gene>
    <name evidence="11" type="ORF">PACLA_8A079101</name>
</gene>
<evidence type="ECO:0000256" key="7">
    <source>
        <dbReference type="ARBA" id="ARBA00034142"/>
    </source>
</evidence>
<keyword evidence="5" id="KW-0966">Cell projection</keyword>
<dbReference type="OrthoDB" id="1902038at2759"/>
<dbReference type="Proteomes" id="UP001152795">
    <property type="component" value="Unassembled WGS sequence"/>
</dbReference>
<dbReference type="PANTHER" id="PTHR15504">
    <property type="entry name" value="NASOPHARYNGEAL EPITHELIUM SPECIFIC PROTEIN 1"/>
    <property type="match status" value="1"/>
</dbReference>
<keyword evidence="2" id="KW-0282">Flagellum</keyword>